<comment type="caution">
    <text evidence="4">The sequence shown here is derived from an EMBL/GenBank/DDBJ whole genome shotgun (WGS) entry which is preliminary data.</text>
</comment>
<evidence type="ECO:0000256" key="2">
    <source>
        <dbReference type="SAM" id="Phobius"/>
    </source>
</evidence>
<keyword evidence="5" id="KW-1185">Reference proteome</keyword>
<keyword evidence="2" id="KW-0812">Transmembrane</keyword>
<feature type="domain" description="PPM-type phosphatase" evidence="3">
    <location>
        <begin position="576"/>
        <end position="790"/>
    </location>
</feature>
<protein>
    <submittedName>
        <fullName evidence="4">Stage II sporulation protein E</fullName>
        <ecNumber evidence="4">3.1.3.16</ecNumber>
    </submittedName>
</protein>
<dbReference type="PANTHER" id="PTHR43156">
    <property type="entry name" value="STAGE II SPORULATION PROTEIN E-RELATED"/>
    <property type="match status" value="1"/>
</dbReference>
<evidence type="ECO:0000313" key="5">
    <source>
        <dbReference type="Proteomes" id="UP001141183"/>
    </source>
</evidence>
<dbReference type="GO" id="GO:0004722">
    <property type="term" value="F:protein serine/threonine phosphatase activity"/>
    <property type="evidence" value="ECO:0007669"/>
    <property type="project" value="UniProtKB-EC"/>
</dbReference>
<reference evidence="4" key="1">
    <citation type="submission" date="2022-05" db="EMBL/GenBank/DDBJ databases">
        <title>Draft genome sequence of Clostridium tertium strain CP3 isolated from Peru.</title>
        <authorList>
            <person name="Hurtado R."/>
            <person name="Lima L."/>
            <person name="Sousa T."/>
            <person name="Jaiswal A.K."/>
            <person name="Tiwari S."/>
            <person name="Maturrano L."/>
            <person name="Brenig B."/>
            <person name="Azevedo V."/>
        </authorList>
    </citation>
    <scope>NUCLEOTIDE SEQUENCE</scope>
    <source>
        <strain evidence="4">CP3</strain>
    </source>
</reference>
<dbReference type="InterPro" id="IPR036457">
    <property type="entry name" value="PPM-type-like_dom_sf"/>
</dbReference>
<sequence>MQYGVDISTYKRLENKKNKKELRLNGTGVSAIAAFLMGFLLSRVLLSVTIDMGIAPFGIAYLIGIRKEKGRDMLLSLLGIIGGYLSIYKTLEGSIAYCIVAIVVMLYIEICNKIELKQRDIITFGLIFSTFFIYNLIVNNQPIGVNLTFSALKVLSIIPVRYILNYALNCVDELESNYFFSTEELISIGILLCLLVAGIGNLNIFGVYLRSMLALTIIAIFAYVGGAGLGAAIGVSMGFVIGITNNDIITSISLYSLCGLIIGIFKDTGRVFSSIAYFVVYFIISMYSDKFSIHGGIEVIVAIAILISIPKRIIEYITKEFNQEKKAEVINDIHLNGVKNEFVDRLNSMKSILSSLSSSILNLGENDILSLNNKGTAMVESLADRVCYNCELKQRCWDRNLHSTFEGFSELISSCEDNDIYFPQDLEKKCVKKRSLMKNAQEIVNNYTVNEALKTRLTEGRNLIANHINNISQTMGDMIRDFEKDISICSEIDKVLKKALSKNKIEYKDVFCYLDRKGRMKIKVTLNNCEGGCYCAKNILPIINGLVRVPVSISSEGCRIDPDTNDCSIIIEETPKYHMTSYAATRAKDGETSMGDSYSFSKNNDGTYLAIVSDGMGSGPEAGTESGLAVDLIEKFIENGFSEKTAIDTVNSIMAMKFNEDEKFTTMDLSVVDLYTGETEFIKIGGVVSFIKRGQSVKVVKSNSLPFGILDSVDLSSEKVKLKHGDIIISISDGVLDIDKNNVGSYSWLQEYLQYADTNPAALSRDILEKAIVLSGGKVWDDMTVLVSKMYSVY</sequence>
<feature type="transmembrane region" description="Helical" evidence="2">
    <location>
        <begin position="185"/>
        <end position="209"/>
    </location>
</feature>
<dbReference type="InterPro" id="IPR001932">
    <property type="entry name" value="PPM-type_phosphatase-like_dom"/>
</dbReference>
<feature type="transmembrane region" description="Helical" evidence="2">
    <location>
        <begin position="215"/>
        <end position="241"/>
    </location>
</feature>
<dbReference type="Pfam" id="PF07228">
    <property type="entry name" value="SpoIIE"/>
    <property type="match status" value="1"/>
</dbReference>
<feature type="transmembrane region" description="Helical" evidence="2">
    <location>
        <begin position="46"/>
        <end position="65"/>
    </location>
</feature>
<dbReference type="AlphaFoldDB" id="A0A9X3XLL8"/>
<feature type="transmembrane region" description="Helical" evidence="2">
    <location>
        <begin position="271"/>
        <end position="288"/>
    </location>
</feature>
<dbReference type="InterPro" id="IPR045768">
    <property type="entry name" value="SpoIIE_N"/>
</dbReference>
<evidence type="ECO:0000259" key="3">
    <source>
        <dbReference type="SMART" id="SM00331"/>
    </source>
</evidence>
<feature type="transmembrane region" description="Helical" evidence="2">
    <location>
        <begin position="143"/>
        <end position="164"/>
    </location>
</feature>
<dbReference type="InterPro" id="IPR014221">
    <property type="entry name" value="SpoII_E"/>
</dbReference>
<feature type="transmembrane region" description="Helical" evidence="2">
    <location>
        <begin position="72"/>
        <end position="88"/>
    </location>
</feature>
<dbReference type="Gene3D" id="3.60.40.10">
    <property type="entry name" value="PPM-type phosphatase domain"/>
    <property type="match status" value="1"/>
</dbReference>
<keyword evidence="2" id="KW-1133">Transmembrane helix</keyword>
<gene>
    <name evidence="4" type="primary">spoIIE</name>
    <name evidence="4" type="ORF">NE398_03640</name>
</gene>
<dbReference type="NCBIfam" id="TIGR02865">
    <property type="entry name" value="spore_II_E"/>
    <property type="match status" value="1"/>
</dbReference>
<evidence type="ECO:0000256" key="1">
    <source>
        <dbReference type="ARBA" id="ARBA00022801"/>
    </source>
</evidence>
<keyword evidence="1 4" id="KW-0378">Hydrolase</keyword>
<dbReference type="EMBL" id="JAMRYU010000003">
    <property type="protein sequence ID" value="MDC4239267.1"/>
    <property type="molecule type" value="Genomic_DNA"/>
</dbReference>
<name>A0A9X3XLL8_9CLOT</name>
<dbReference type="RefSeq" id="WP_008681661.1">
    <property type="nucleotide sequence ID" value="NZ_CABKOG010000004.1"/>
</dbReference>
<evidence type="ECO:0000313" key="4">
    <source>
        <dbReference type="EMBL" id="MDC4239267.1"/>
    </source>
</evidence>
<dbReference type="SMART" id="SM00331">
    <property type="entry name" value="PP2C_SIG"/>
    <property type="match status" value="1"/>
</dbReference>
<dbReference type="SUPFAM" id="SSF81606">
    <property type="entry name" value="PP2C-like"/>
    <property type="match status" value="1"/>
</dbReference>
<feature type="transmembrane region" description="Helical" evidence="2">
    <location>
        <begin position="248"/>
        <end position="265"/>
    </location>
</feature>
<feature type="transmembrane region" description="Helical" evidence="2">
    <location>
        <begin position="121"/>
        <end position="137"/>
    </location>
</feature>
<dbReference type="PANTHER" id="PTHR43156:SF2">
    <property type="entry name" value="STAGE II SPORULATION PROTEIN E"/>
    <property type="match status" value="1"/>
</dbReference>
<feature type="transmembrane region" description="Helical" evidence="2">
    <location>
        <begin position="22"/>
        <end position="40"/>
    </location>
</feature>
<dbReference type="InterPro" id="IPR052016">
    <property type="entry name" value="Bact_Sigma-Reg"/>
</dbReference>
<keyword evidence="2" id="KW-0472">Membrane</keyword>
<proteinExistence type="predicted"/>
<organism evidence="4 5">
    <name type="scientific">Clostridium tertium</name>
    <dbReference type="NCBI Taxonomy" id="1559"/>
    <lineage>
        <taxon>Bacteria</taxon>
        <taxon>Bacillati</taxon>
        <taxon>Bacillota</taxon>
        <taxon>Clostridia</taxon>
        <taxon>Eubacteriales</taxon>
        <taxon>Clostridiaceae</taxon>
        <taxon>Clostridium</taxon>
    </lineage>
</organism>
<accession>A0A9X3XLL8</accession>
<dbReference type="Proteomes" id="UP001141183">
    <property type="component" value="Unassembled WGS sequence"/>
</dbReference>
<dbReference type="EC" id="3.1.3.16" evidence="4"/>
<dbReference type="Pfam" id="PF19732">
    <property type="entry name" value="SpoIIE_N"/>
    <property type="match status" value="1"/>
</dbReference>